<dbReference type="Proteomes" id="UP001063166">
    <property type="component" value="Unassembled WGS sequence"/>
</dbReference>
<protein>
    <submittedName>
        <fullName evidence="2">Uncharacterized protein</fullName>
    </submittedName>
</protein>
<dbReference type="EMBL" id="BRPK01000006">
    <property type="protein sequence ID" value="GLB38856.1"/>
    <property type="molecule type" value="Genomic_DNA"/>
</dbReference>
<keyword evidence="3" id="KW-1185">Reference proteome</keyword>
<organism evidence="2 3">
    <name type="scientific">Lyophyllum shimeji</name>
    <name type="common">Hon-shimeji</name>
    <name type="synonym">Tricholoma shimeji</name>
    <dbReference type="NCBI Taxonomy" id="47721"/>
    <lineage>
        <taxon>Eukaryota</taxon>
        <taxon>Fungi</taxon>
        <taxon>Dikarya</taxon>
        <taxon>Basidiomycota</taxon>
        <taxon>Agaricomycotina</taxon>
        <taxon>Agaricomycetes</taxon>
        <taxon>Agaricomycetidae</taxon>
        <taxon>Agaricales</taxon>
        <taxon>Tricholomatineae</taxon>
        <taxon>Lyophyllaceae</taxon>
        <taxon>Lyophyllum</taxon>
    </lineage>
</organism>
<evidence type="ECO:0000313" key="2">
    <source>
        <dbReference type="EMBL" id="GLB38856.1"/>
    </source>
</evidence>
<comment type="caution">
    <text evidence="2">The sequence shown here is derived from an EMBL/GenBank/DDBJ whole genome shotgun (WGS) entry which is preliminary data.</text>
</comment>
<feature type="region of interest" description="Disordered" evidence="1">
    <location>
        <begin position="339"/>
        <end position="361"/>
    </location>
</feature>
<name>A0A9P3PNG1_LYOSH</name>
<dbReference type="AlphaFoldDB" id="A0A9P3PNG1"/>
<evidence type="ECO:0000313" key="3">
    <source>
        <dbReference type="Proteomes" id="UP001063166"/>
    </source>
</evidence>
<evidence type="ECO:0000256" key="1">
    <source>
        <dbReference type="SAM" id="MobiDB-lite"/>
    </source>
</evidence>
<sequence length="361" mass="39800">MTQTLKAPLTGSIMERVDDVHVAAALEDAATSLVEHESDLHVADDDNDDAIVGSTEQDCSGEGAVPTYDAAQANDSLLLAFPDAVVVKLLESQMKTGLLGLLGGLAEAGDTKTSPRVTEATDTILNSQAQPDEGHSPSFEDDGTFLLSMTVPESLLHADTPPITPVLVRQRIPPGLNIISSSPKRHIFTPPPCSYRFPRKGSGAHDHSNHDDKLDMGEILRHCDGHDNLLDVVEDWPSKPDAPEDWKNTSESLEKLENMRVRRAEEVLRARKQEAVEEPKHEESCFAWEEQYESLLDIAWLVPEEEEDGKEEEAYGTPRIRAFMAIKRRVFAGIDGKMRSTPWHLEPPPSYPLPLLPPSPT</sequence>
<accession>A0A9P3PNG1</accession>
<gene>
    <name evidence="2" type="ORF">LshimejAT787_0600180</name>
</gene>
<reference evidence="2" key="1">
    <citation type="submission" date="2022-07" db="EMBL/GenBank/DDBJ databases">
        <title>The genome of Lyophyllum shimeji provides insight into the initial evolution of ectomycorrhizal fungal genome.</title>
        <authorList>
            <person name="Kobayashi Y."/>
            <person name="Shibata T."/>
            <person name="Hirakawa H."/>
            <person name="Shigenobu S."/>
            <person name="Nishiyama T."/>
            <person name="Yamada A."/>
            <person name="Hasebe M."/>
            <person name="Kawaguchi M."/>
        </authorList>
    </citation>
    <scope>NUCLEOTIDE SEQUENCE</scope>
    <source>
        <strain evidence="2">AT787</strain>
    </source>
</reference>
<proteinExistence type="predicted"/>
<feature type="compositionally biased region" description="Pro residues" evidence="1">
    <location>
        <begin position="345"/>
        <end position="361"/>
    </location>
</feature>